<dbReference type="PANTHER" id="PTHR24258:SF129">
    <property type="entry name" value="LP15124P-RELATED"/>
    <property type="match status" value="1"/>
</dbReference>
<dbReference type="InterPro" id="IPR041515">
    <property type="entry name" value="PPAF-2-like_Clip"/>
</dbReference>
<feature type="domain" description="Peptidase S1" evidence="4">
    <location>
        <begin position="147"/>
        <end position="394"/>
    </location>
</feature>
<gene>
    <name evidence="5" type="ORF">DIATSA_LOCUS7388</name>
</gene>
<feature type="signal peptide" evidence="3">
    <location>
        <begin position="1"/>
        <end position="18"/>
    </location>
</feature>
<reference evidence="5" key="1">
    <citation type="submission" date="2021-12" db="EMBL/GenBank/DDBJ databases">
        <authorList>
            <person name="King R."/>
        </authorList>
    </citation>
    <scope>NUCLEOTIDE SEQUENCE</scope>
</reference>
<evidence type="ECO:0000256" key="1">
    <source>
        <dbReference type="ARBA" id="ARBA00023157"/>
    </source>
</evidence>
<dbReference type="Gene3D" id="2.40.10.10">
    <property type="entry name" value="Trypsin-like serine proteases"/>
    <property type="match status" value="1"/>
</dbReference>
<dbReference type="EMBL" id="OU893351">
    <property type="protein sequence ID" value="CAG9789678.1"/>
    <property type="molecule type" value="Genomic_DNA"/>
</dbReference>
<organism evidence="5 6">
    <name type="scientific">Diatraea saccharalis</name>
    <name type="common">sugarcane borer</name>
    <dbReference type="NCBI Taxonomy" id="40085"/>
    <lineage>
        <taxon>Eukaryota</taxon>
        <taxon>Metazoa</taxon>
        <taxon>Ecdysozoa</taxon>
        <taxon>Arthropoda</taxon>
        <taxon>Hexapoda</taxon>
        <taxon>Insecta</taxon>
        <taxon>Pterygota</taxon>
        <taxon>Neoptera</taxon>
        <taxon>Endopterygota</taxon>
        <taxon>Lepidoptera</taxon>
        <taxon>Glossata</taxon>
        <taxon>Ditrysia</taxon>
        <taxon>Pyraloidea</taxon>
        <taxon>Crambidae</taxon>
        <taxon>Crambinae</taxon>
        <taxon>Diatraea</taxon>
    </lineage>
</organism>
<feature type="chain" id="PRO_5040262950" description="Peptidase S1 domain-containing protein" evidence="3">
    <location>
        <begin position="19"/>
        <end position="415"/>
    </location>
</feature>
<keyword evidence="1" id="KW-1015">Disulfide bond</keyword>
<comment type="similarity">
    <text evidence="2">Belongs to the peptidase S1 family. CLIP subfamily.</text>
</comment>
<keyword evidence="3" id="KW-0732">Signal</keyword>
<dbReference type="GO" id="GO:0006508">
    <property type="term" value="P:proteolysis"/>
    <property type="evidence" value="ECO:0007669"/>
    <property type="project" value="InterPro"/>
</dbReference>
<evidence type="ECO:0000256" key="3">
    <source>
        <dbReference type="SAM" id="SignalP"/>
    </source>
</evidence>
<dbReference type="InterPro" id="IPR001254">
    <property type="entry name" value="Trypsin_dom"/>
</dbReference>
<dbReference type="SMART" id="SM00020">
    <property type="entry name" value="Tryp_SPc"/>
    <property type="match status" value="1"/>
</dbReference>
<evidence type="ECO:0000256" key="2">
    <source>
        <dbReference type="ARBA" id="ARBA00024195"/>
    </source>
</evidence>
<proteinExistence type="inferred from homology"/>
<dbReference type="InterPro" id="IPR009003">
    <property type="entry name" value="Peptidase_S1_PA"/>
</dbReference>
<accession>A0A9N9R525</accession>
<sequence length="415" mass="45493">MRLLFMSIFVVASMTVSAEIDKDISSLFEPTTVKIYTAATYAPPTSNTTDSSMKLKQACITEDNQAGYCVNRILCKNKTIVTKGTGLKPRSSASPCPLSQVCCAPKSSVNTPAPPVTTAPLIKTSITPSTTTYTKGCGYRGEILSRVSGGDEAQFAEFPWAVPIFKVEDGKEVYVCGGSLIHPRLILTYAIRFTRGGRFVVKPGEYDIHVDSEIAGHQTIEVTKMIPHKNFNSGGMFNNIAILVLKEVVRIDPTSIYNNIGYVCLPTANIRPTPGTKCIVTGWGSANITDVTPRNIPKMLEVPMVAFDVCQSLARMHVRPEYVLHTSLMCFGGNKDEDSCRGDGGSPLVCQYPGENRYYQAGIVSWGPYCGKKDMPSMYTDVAALRPWIDETVRAEGFETSYYTPQATDELKKQY</sequence>
<reference evidence="5" key="2">
    <citation type="submission" date="2022-10" db="EMBL/GenBank/DDBJ databases">
        <authorList>
            <consortium name="ENA_rothamsted_submissions"/>
            <consortium name="culmorum"/>
            <person name="King R."/>
        </authorList>
    </citation>
    <scope>NUCLEOTIDE SEQUENCE</scope>
</reference>
<dbReference type="Pfam" id="PF00089">
    <property type="entry name" value="Trypsin"/>
    <property type="match status" value="1"/>
</dbReference>
<dbReference type="InterPro" id="IPR001314">
    <property type="entry name" value="Peptidase_S1A"/>
</dbReference>
<dbReference type="CDD" id="cd00190">
    <property type="entry name" value="Tryp_SPc"/>
    <property type="match status" value="1"/>
</dbReference>
<dbReference type="SUPFAM" id="SSF50494">
    <property type="entry name" value="Trypsin-like serine proteases"/>
    <property type="match status" value="1"/>
</dbReference>
<dbReference type="PRINTS" id="PR00722">
    <property type="entry name" value="CHYMOTRYPSIN"/>
</dbReference>
<name>A0A9N9R525_9NEOP</name>
<protein>
    <recommendedName>
        <fullName evidence="4">Peptidase S1 domain-containing protein</fullName>
    </recommendedName>
</protein>
<evidence type="ECO:0000313" key="6">
    <source>
        <dbReference type="Proteomes" id="UP001153714"/>
    </source>
</evidence>
<dbReference type="InterPro" id="IPR043504">
    <property type="entry name" value="Peptidase_S1_PA_chymotrypsin"/>
</dbReference>
<dbReference type="PROSITE" id="PS50240">
    <property type="entry name" value="TRYPSIN_DOM"/>
    <property type="match status" value="1"/>
</dbReference>
<dbReference type="Pfam" id="PF18322">
    <property type="entry name" value="CLIP_1"/>
    <property type="match status" value="1"/>
</dbReference>
<evidence type="ECO:0000259" key="4">
    <source>
        <dbReference type="PROSITE" id="PS50240"/>
    </source>
</evidence>
<dbReference type="FunFam" id="2.40.10.10:FF:000002">
    <property type="entry name" value="Transmembrane protease serine"/>
    <property type="match status" value="1"/>
</dbReference>
<dbReference type="OrthoDB" id="6261922at2759"/>
<dbReference type="GO" id="GO:0004252">
    <property type="term" value="F:serine-type endopeptidase activity"/>
    <property type="evidence" value="ECO:0007669"/>
    <property type="project" value="InterPro"/>
</dbReference>
<dbReference type="PANTHER" id="PTHR24258">
    <property type="entry name" value="SERINE PROTEASE-RELATED"/>
    <property type="match status" value="1"/>
</dbReference>
<dbReference type="AlphaFoldDB" id="A0A9N9R525"/>
<dbReference type="Proteomes" id="UP001153714">
    <property type="component" value="Chromosome 20"/>
</dbReference>
<evidence type="ECO:0000313" key="5">
    <source>
        <dbReference type="EMBL" id="CAG9789678.1"/>
    </source>
</evidence>
<keyword evidence="6" id="KW-1185">Reference proteome</keyword>